<evidence type="ECO:0000313" key="2">
    <source>
        <dbReference type="EMBL" id="KAH1090208.1"/>
    </source>
</evidence>
<protein>
    <recommendedName>
        <fullName evidence="1">RNase H type-1 domain-containing protein</fullName>
    </recommendedName>
</protein>
<keyword evidence="3" id="KW-1185">Reference proteome</keyword>
<comment type="caution">
    <text evidence="2">The sequence shown here is derived from an EMBL/GenBank/DDBJ whole genome shotgun (WGS) entry which is preliminary data.</text>
</comment>
<organism evidence="2 3">
    <name type="scientific">Gossypium stocksii</name>
    <dbReference type="NCBI Taxonomy" id="47602"/>
    <lineage>
        <taxon>Eukaryota</taxon>
        <taxon>Viridiplantae</taxon>
        <taxon>Streptophyta</taxon>
        <taxon>Embryophyta</taxon>
        <taxon>Tracheophyta</taxon>
        <taxon>Spermatophyta</taxon>
        <taxon>Magnoliopsida</taxon>
        <taxon>eudicotyledons</taxon>
        <taxon>Gunneridae</taxon>
        <taxon>Pentapetalae</taxon>
        <taxon>rosids</taxon>
        <taxon>malvids</taxon>
        <taxon>Malvales</taxon>
        <taxon>Malvaceae</taxon>
        <taxon>Malvoideae</taxon>
        <taxon>Gossypium</taxon>
    </lineage>
</organism>
<dbReference type="AlphaFoldDB" id="A0A9D3VP35"/>
<dbReference type="InterPro" id="IPR044730">
    <property type="entry name" value="RNase_H-like_dom_plant"/>
</dbReference>
<accession>A0A9D3VP35</accession>
<dbReference type="PANTHER" id="PTHR47723:SF24">
    <property type="entry name" value="RNASE H TYPE-1 DOMAIN-CONTAINING PROTEIN"/>
    <property type="match status" value="1"/>
</dbReference>
<evidence type="ECO:0000313" key="3">
    <source>
        <dbReference type="Proteomes" id="UP000828251"/>
    </source>
</evidence>
<dbReference type="Proteomes" id="UP000828251">
    <property type="component" value="Unassembled WGS sequence"/>
</dbReference>
<reference evidence="2 3" key="1">
    <citation type="journal article" date="2021" name="Plant Biotechnol. J.">
        <title>Multi-omics assisted identification of the key and species-specific regulatory components of drought-tolerant mechanisms in Gossypium stocksii.</title>
        <authorList>
            <person name="Yu D."/>
            <person name="Ke L."/>
            <person name="Zhang D."/>
            <person name="Wu Y."/>
            <person name="Sun Y."/>
            <person name="Mei J."/>
            <person name="Sun J."/>
            <person name="Sun Y."/>
        </authorList>
    </citation>
    <scope>NUCLEOTIDE SEQUENCE [LARGE SCALE GENOMIC DNA]</scope>
    <source>
        <strain evidence="3">cv. E1</strain>
        <tissue evidence="2">Leaf</tissue>
    </source>
</reference>
<evidence type="ECO:0000259" key="1">
    <source>
        <dbReference type="Pfam" id="PF13456"/>
    </source>
</evidence>
<gene>
    <name evidence="2" type="ORF">J1N35_017465</name>
</gene>
<dbReference type="InterPro" id="IPR053151">
    <property type="entry name" value="RNase_H-like"/>
</dbReference>
<dbReference type="CDD" id="cd06222">
    <property type="entry name" value="RNase_H_like"/>
    <property type="match status" value="1"/>
</dbReference>
<dbReference type="EMBL" id="JAIQCV010000006">
    <property type="protein sequence ID" value="KAH1090208.1"/>
    <property type="molecule type" value="Genomic_DNA"/>
</dbReference>
<proteinExistence type="predicted"/>
<dbReference type="Gene3D" id="3.30.420.10">
    <property type="entry name" value="Ribonuclease H-like superfamily/Ribonuclease H"/>
    <property type="match status" value="1"/>
</dbReference>
<name>A0A9D3VP35_9ROSI</name>
<feature type="domain" description="RNase H type-1" evidence="1">
    <location>
        <begin position="113"/>
        <end position="200"/>
    </location>
</feature>
<dbReference type="Pfam" id="PF13456">
    <property type="entry name" value="RVT_3"/>
    <property type="match status" value="1"/>
</dbReference>
<dbReference type="PANTHER" id="PTHR47723">
    <property type="entry name" value="OS05G0353850 PROTEIN"/>
    <property type="match status" value="1"/>
</dbReference>
<dbReference type="GO" id="GO:0004523">
    <property type="term" value="F:RNA-DNA hybrid ribonuclease activity"/>
    <property type="evidence" value="ECO:0007669"/>
    <property type="project" value="InterPro"/>
</dbReference>
<dbReference type="InterPro" id="IPR036397">
    <property type="entry name" value="RNaseH_sf"/>
</dbReference>
<dbReference type="InterPro" id="IPR002156">
    <property type="entry name" value="RNaseH_domain"/>
</dbReference>
<dbReference type="InterPro" id="IPR012337">
    <property type="entry name" value="RNaseH-like_sf"/>
</dbReference>
<dbReference type="GO" id="GO:0003676">
    <property type="term" value="F:nucleic acid binding"/>
    <property type="evidence" value="ECO:0007669"/>
    <property type="project" value="InterPro"/>
</dbReference>
<dbReference type="OrthoDB" id="977397at2759"/>
<sequence>MEDVLHILRDCSFTKEIWHQIIPTNQFRNFFSSSISEWLTSNLQLLSLNKQSASSWAYLFGIIFWHIWNNWNLIIFQGNSLSPKDIISISYSWMKHCLYTYNEGIDLQSKQIPVRQNFVTAELWGLLDGLLILQKHEYNEVIIRSDNLENVISISESKSGGSENALIRRIQQVLTSKESWFLTYVPRETNRVANALAKMALSSVHSLCIFEVPLLSIKEILQDDNSVDNSLIIHSM</sequence>
<dbReference type="SUPFAM" id="SSF53098">
    <property type="entry name" value="Ribonuclease H-like"/>
    <property type="match status" value="1"/>
</dbReference>